<keyword evidence="2" id="KW-1185">Reference proteome</keyword>
<proteinExistence type="predicted"/>
<sequence length="62" mass="6741">MADAPASAVRHDNGIIHQHLRHSVCGSILYRNRHSVCGSRNNSLPQLQSQSTCGQSVASWLS</sequence>
<dbReference type="InParanoid" id="M0ZNZ0"/>
<evidence type="ECO:0000313" key="2">
    <source>
        <dbReference type="Proteomes" id="UP000011115"/>
    </source>
</evidence>
<dbReference type="AlphaFoldDB" id="M0ZNZ0"/>
<accession>M0ZNZ0</accession>
<name>M0ZNZ0_SOLTU</name>
<protein>
    <submittedName>
        <fullName evidence="1">Uncharacterized protein</fullName>
    </submittedName>
</protein>
<reference evidence="1" key="2">
    <citation type="submission" date="2015-06" db="UniProtKB">
        <authorList>
            <consortium name="EnsemblPlants"/>
        </authorList>
    </citation>
    <scope>IDENTIFICATION</scope>
    <source>
        <strain evidence="1">DM1-3 516 R44</strain>
    </source>
</reference>
<dbReference type="EnsemblPlants" id="PGSC0003DMT400004786">
    <property type="protein sequence ID" value="PGSC0003DMT400004786"/>
    <property type="gene ID" value="PGSC0003DMG400001901"/>
</dbReference>
<dbReference type="Proteomes" id="UP000011115">
    <property type="component" value="Unassembled WGS sequence"/>
</dbReference>
<reference evidence="2" key="1">
    <citation type="journal article" date="2011" name="Nature">
        <title>Genome sequence and analysis of the tuber crop potato.</title>
        <authorList>
            <consortium name="The Potato Genome Sequencing Consortium"/>
        </authorList>
    </citation>
    <scope>NUCLEOTIDE SEQUENCE [LARGE SCALE GENOMIC DNA]</scope>
    <source>
        <strain evidence="2">cv. DM1-3 516 R44</strain>
    </source>
</reference>
<evidence type="ECO:0000313" key="1">
    <source>
        <dbReference type="EnsemblPlants" id="PGSC0003DMT400004786"/>
    </source>
</evidence>
<dbReference type="HOGENOM" id="CLU_2908547_0_0_1"/>
<dbReference type="PaxDb" id="4113-PGSC0003DMT400004786"/>
<dbReference type="Gramene" id="PGSC0003DMT400004786">
    <property type="protein sequence ID" value="PGSC0003DMT400004786"/>
    <property type="gene ID" value="PGSC0003DMG400001901"/>
</dbReference>
<organism evidence="1 2">
    <name type="scientific">Solanum tuberosum</name>
    <name type="common">Potato</name>
    <dbReference type="NCBI Taxonomy" id="4113"/>
    <lineage>
        <taxon>Eukaryota</taxon>
        <taxon>Viridiplantae</taxon>
        <taxon>Streptophyta</taxon>
        <taxon>Embryophyta</taxon>
        <taxon>Tracheophyta</taxon>
        <taxon>Spermatophyta</taxon>
        <taxon>Magnoliopsida</taxon>
        <taxon>eudicotyledons</taxon>
        <taxon>Gunneridae</taxon>
        <taxon>Pentapetalae</taxon>
        <taxon>asterids</taxon>
        <taxon>lamiids</taxon>
        <taxon>Solanales</taxon>
        <taxon>Solanaceae</taxon>
        <taxon>Solanoideae</taxon>
        <taxon>Solaneae</taxon>
        <taxon>Solanum</taxon>
    </lineage>
</organism>